<feature type="compositionally biased region" description="Low complexity" evidence="2">
    <location>
        <begin position="198"/>
        <end position="210"/>
    </location>
</feature>
<dbReference type="PANTHER" id="PTHR23285">
    <property type="entry name" value="RING FINGER AND KH DOMAIN CONTAINING PROTEIN 1"/>
    <property type="match status" value="1"/>
</dbReference>
<dbReference type="OrthoDB" id="427410at2759"/>
<dbReference type="InterPro" id="IPR047227">
    <property type="entry name" value="MEX3"/>
</dbReference>
<sequence length="219" mass="23953">MRGEESVFVVTGKKEDVEKAKMMILSAAEHFSKVRASRKCLSGMNGTAEGRISVKHHVPYRYIGLVVGQKGATIKKIQQMTNTYIQTPSRTAPPEFEIEGTEANVRLAIQEIERHIKERTLAGLSNAFAERKIQEALESMKMENSSREATLPTPIQFDDVFDLNSISGALKGVSCSSPKWSTDSGLHSLCTDSTWPTSSSSMGSGSGSSSPAVDENFRY</sequence>
<evidence type="ECO:0000313" key="5">
    <source>
        <dbReference type="Proteomes" id="UP000549394"/>
    </source>
</evidence>
<dbReference type="InterPro" id="IPR004087">
    <property type="entry name" value="KH_dom"/>
</dbReference>
<name>A0A7I8VJJ0_9ANNE</name>
<organism evidence="4 5">
    <name type="scientific">Dimorphilus gyrociliatus</name>
    <dbReference type="NCBI Taxonomy" id="2664684"/>
    <lineage>
        <taxon>Eukaryota</taxon>
        <taxon>Metazoa</taxon>
        <taxon>Spiralia</taxon>
        <taxon>Lophotrochozoa</taxon>
        <taxon>Annelida</taxon>
        <taxon>Polychaeta</taxon>
        <taxon>Polychaeta incertae sedis</taxon>
        <taxon>Dinophilidae</taxon>
        <taxon>Dimorphilus</taxon>
    </lineage>
</organism>
<evidence type="ECO:0000256" key="1">
    <source>
        <dbReference type="PROSITE-ProRule" id="PRU00117"/>
    </source>
</evidence>
<reference evidence="4 5" key="1">
    <citation type="submission" date="2020-08" db="EMBL/GenBank/DDBJ databases">
        <authorList>
            <person name="Hejnol A."/>
        </authorList>
    </citation>
    <scope>NUCLEOTIDE SEQUENCE [LARGE SCALE GENOMIC DNA]</scope>
</reference>
<dbReference type="GO" id="GO:0003723">
    <property type="term" value="F:RNA binding"/>
    <property type="evidence" value="ECO:0007669"/>
    <property type="project" value="UniProtKB-UniRule"/>
</dbReference>
<dbReference type="EMBL" id="CAJFCJ010000006">
    <property type="protein sequence ID" value="CAD5116445.1"/>
    <property type="molecule type" value="Genomic_DNA"/>
</dbReference>
<gene>
    <name evidence="4" type="ORF">DGYR_LOCUS5077</name>
</gene>
<protein>
    <recommendedName>
        <fullName evidence="3">K Homology domain-containing protein</fullName>
    </recommendedName>
</protein>
<dbReference type="Pfam" id="PF00013">
    <property type="entry name" value="KH_1"/>
    <property type="match status" value="1"/>
</dbReference>
<feature type="domain" description="K Homology" evidence="3">
    <location>
        <begin position="50"/>
        <end position="117"/>
    </location>
</feature>
<evidence type="ECO:0000259" key="3">
    <source>
        <dbReference type="SMART" id="SM00322"/>
    </source>
</evidence>
<accession>A0A7I8VJJ0</accession>
<proteinExistence type="predicted"/>
<feature type="region of interest" description="Disordered" evidence="2">
    <location>
        <begin position="194"/>
        <end position="219"/>
    </location>
</feature>
<dbReference type="PROSITE" id="PS50084">
    <property type="entry name" value="KH_TYPE_1"/>
    <property type="match status" value="1"/>
</dbReference>
<dbReference type="Gene3D" id="3.30.1370.10">
    <property type="entry name" value="K Homology domain, type 1"/>
    <property type="match status" value="2"/>
</dbReference>
<evidence type="ECO:0000313" key="4">
    <source>
        <dbReference type="EMBL" id="CAD5116445.1"/>
    </source>
</evidence>
<keyword evidence="1" id="KW-0694">RNA-binding</keyword>
<dbReference type="Proteomes" id="UP000549394">
    <property type="component" value="Unassembled WGS sequence"/>
</dbReference>
<dbReference type="PANTHER" id="PTHR23285:SF7">
    <property type="entry name" value="LD09246P1"/>
    <property type="match status" value="1"/>
</dbReference>
<comment type="caution">
    <text evidence="4">The sequence shown here is derived from an EMBL/GenBank/DDBJ whole genome shotgun (WGS) entry which is preliminary data.</text>
</comment>
<dbReference type="InterPro" id="IPR004088">
    <property type="entry name" value="KH_dom_type_1"/>
</dbReference>
<dbReference type="SUPFAM" id="SSF54791">
    <property type="entry name" value="Eukaryotic type KH-domain (KH-domain type I)"/>
    <property type="match status" value="1"/>
</dbReference>
<dbReference type="SMART" id="SM00322">
    <property type="entry name" value="KH"/>
    <property type="match status" value="1"/>
</dbReference>
<keyword evidence="5" id="KW-1185">Reference proteome</keyword>
<dbReference type="AlphaFoldDB" id="A0A7I8VJJ0"/>
<evidence type="ECO:0000256" key="2">
    <source>
        <dbReference type="SAM" id="MobiDB-lite"/>
    </source>
</evidence>
<dbReference type="InterPro" id="IPR036612">
    <property type="entry name" value="KH_dom_type_1_sf"/>
</dbReference>